<evidence type="ECO:0000256" key="4">
    <source>
        <dbReference type="ARBA" id="ARBA00022729"/>
    </source>
</evidence>
<dbReference type="InterPro" id="IPR038479">
    <property type="entry name" value="Transthyretin-like_sf"/>
</dbReference>
<dbReference type="Proteomes" id="UP000031036">
    <property type="component" value="Unassembled WGS sequence"/>
</dbReference>
<dbReference type="GO" id="GO:0005576">
    <property type="term" value="C:extracellular region"/>
    <property type="evidence" value="ECO:0007669"/>
    <property type="project" value="UniProtKB-SubCell"/>
</dbReference>
<evidence type="ECO:0000313" key="7">
    <source>
        <dbReference type="Proteomes" id="UP000031036"/>
    </source>
</evidence>
<sequence>MVMTMNAQFGVIFALVTVECAIGIARYSQSVGVQGQLLCNGQPAKDVLVKLYEKHDFLDTLMDKGSSDSNGRFRLGGSSPQSRRITPVLNVYHDCNDGWKLCQRKLSFPIPSEYVSEGTTPTRFYNIGEFELSPLADGEQRDCFH</sequence>
<gene>
    <name evidence="6" type="primary">ttr-5</name>
    <name evidence="6" type="ORF">Tcan_06991</name>
</gene>
<dbReference type="Gene3D" id="2.60.40.3330">
    <property type="match status" value="1"/>
</dbReference>
<evidence type="ECO:0000256" key="5">
    <source>
        <dbReference type="SAM" id="SignalP"/>
    </source>
</evidence>
<keyword evidence="4 5" id="KW-0732">Signal</keyword>
<feature type="signal peptide" evidence="5">
    <location>
        <begin position="1"/>
        <end position="21"/>
    </location>
</feature>
<dbReference type="AlphaFoldDB" id="A0A0B2W5N0"/>
<evidence type="ECO:0000256" key="3">
    <source>
        <dbReference type="ARBA" id="ARBA00022525"/>
    </source>
</evidence>
<dbReference type="EMBL" id="JPKZ01000169">
    <property type="protein sequence ID" value="KHN88842.1"/>
    <property type="molecule type" value="Genomic_DNA"/>
</dbReference>
<reference evidence="6 7" key="1">
    <citation type="submission" date="2014-11" db="EMBL/GenBank/DDBJ databases">
        <title>Genetic blueprint of the zoonotic pathogen Toxocara canis.</title>
        <authorList>
            <person name="Zhu X.-Q."/>
            <person name="Korhonen P.K."/>
            <person name="Cai H."/>
            <person name="Young N.D."/>
            <person name="Nejsum P."/>
            <person name="von Samson-Himmelstjerna G."/>
            <person name="Boag P.R."/>
            <person name="Tan P."/>
            <person name="Li Q."/>
            <person name="Min J."/>
            <person name="Yang Y."/>
            <person name="Wang X."/>
            <person name="Fang X."/>
            <person name="Hall R.S."/>
            <person name="Hofmann A."/>
            <person name="Sternberg P.W."/>
            <person name="Jex A.R."/>
            <person name="Gasser R.B."/>
        </authorList>
    </citation>
    <scope>NUCLEOTIDE SEQUENCE [LARGE SCALE GENOMIC DNA]</scope>
    <source>
        <strain evidence="6">PN_DK_2014</strain>
    </source>
</reference>
<protein>
    <submittedName>
        <fullName evidence="6">Transthyretin-like protein 5</fullName>
    </submittedName>
</protein>
<feature type="chain" id="PRO_5002078877" evidence="5">
    <location>
        <begin position="22"/>
        <end position="145"/>
    </location>
</feature>
<name>A0A0B2W5N0_TOXCA</name>
<evidence type="ECO:0000256" key="1">
    <source>
        <dbReference type="ARBA" id="ARBA00004613"/>
    </source>
</evidence>
<comment type="similarity">
    <text evidence="2">Belongs to the nematode transthyretin-like family.</text>
</comment>
<keyword evidence="3" id="KW-0964">Secreted</keyword>
<accession>A0A0B2W5N0</accession>
<proteinExistence type="inferred from homology"/>
<dbReference type="OrthoDB" id="5849824at2759"/>
<dbReference type="Pfam" id="PF01060">
    <property type="entry name" value="TTR-52"/>
    <property type="match status" value="1"/>
</dbReference>
<dbReference type="OMA" id="CYSITIE"/>
<dbReference type="InterPro" id="IPR001534">
    <property type="entry name" value="Transthyretin-like"/>
</dbReference>
<dbReference type="GO" id="GO:0009986">
    <property type="term" value="C:cell surface"/>
    <property type="evidence" value="ECO:0007669"/>
    <property type="project" value="InterPro"/>
</dbReference>
<organism evidence="6 7">
    <name type="scientific">Toxocara canis</name>
    <name type="common">Canine roundworm</name>
    <dbReference type="NCBI Taxonomy" id="6265"/>
    <lineage>
        <taxon>Eukaryota</taxon>
        <taxon>Metazoa</taxon>
        <taxon>Ecdysozoa</taxon>
        <taxon>Nematoda</taxon>
        <taxon>Chromadorea</taxon>
        <taxon>Rhabditida</taxon>
        <taxon>Spirurina</taxon>
        <taxon>Ascaridomorpha</taxon>
        <taxon>Ascaridoidea</taxon>
        <taxon>Toxocaridae</taxon>
        <taxon>Toxocara</taxon>
    </lineage>
</organism>
<keyword evidence="7" id="KW-1185">Reference proteome</keyword>
<dbReference type="PANTHER" id="PTHR21700">
    <property type="entry name" value="TRANSTHYRETIN-LIKE FAMILY PROTEIN-RELATED"/>
    <property type="match status" value="1"/>
</dbReference>
<comment type="subcellular location">
    <subcellularLocation>
        <location evidence="1">Secreted</location>
    </subcellularLocation>
</comment>
<comment type="caution">
    <text evidence="6">The sequence shown here is derived from an EMBL/GenBank/DDBJ whole genome shotgun (WGS) entry which is preliminary data.</text>
</comment>
<evidence type="ECO:0000313" key="6">
    <source>
        <dbReference type="EMBL" id="KHN88842.1"/>
    </source>
</evidence>
<evidence type="ECO:0000256" key="2">
    <source>
        <dbReference type="ARBA" id="ARBA00010112"/>
    </source>
</evidence>